<dbReference type="Gene3D" id="3.40.800.10">
    <property type="entry name" value="Ureohydrolase domain"/>
    <property type="match status" value="1"/>
</dbReference>
<evidence type="ECO:0000313" key="2">
    <source>
        <dbReference type="Proteomes" id="UP000008895"/>
    </source>
</evidence>
<protein>
    <recommendedName>
        <fullName evidence="3">Agmatinase</fullName>
    </recommendedName>
</protein>
<sequence>MRTYAAIPEENATLENSKVMLITVPYDGTSTWGKGADKGPELFFECFRKYGTL</sequence>
<dbReference type="STRING" id="860228.Ccan_14990"/>
<dbReference type="eggNOG" id="COG0010">
    <property type="taxonomic scope" value="Bacteria"/>
</dbReference>
<reference evidence="1 2" key="1">
    <citation type="journal article" date="2011" name="J. Bacteriol.">
        <title>Complete genome sequence of the dog commensal and human pathogen Capnocytophaga canimorsus strain 5.</title>
        <authorList>
            <person name="Manfredi P."/>
            <person name="Pagni M."/>
            <person name="Cornelis G.R."/>
        </authorList>
    </citation>
    <scope>NUCLEOTIDE SEQUENCE [LARGE SCALE GENOMIC DNA]</scope>
    <source>
        <strain evidence="2">5</strain>
    </source>
</reference>
<accession>F9YR05</accession>
<keyword evidence="2" id="KW-1185">Reference proteome</keyword>
<evidence type="ECO:0008006" key="3">
    <source>
        <dbReference type="Google" id="ProtNLM"/>
    </source>
</evidence>
<gene>
    <name evidence="1" type="ordered locus">Ccan_14990</name>
</gene>
<dbReference type="SUPFAM" id="SSF52768">
    <property type="entry name" value="Arginase/deacetylase"/>
    <property type="match status" value="1"/>
</dbReference>
<dbReference type="Proteomes" id="UP000008895">
    <property type="component" value="Chromosome"/>
</dbReference>
<proteinExistence type="predicted"/>
<dbReference type="EMBL" id="CP002113">
    <property type="protein sequence ID" value="AEK23615.1"/>
    <property type="molecule type" value="Genomic_DNA"/>
</dbReference>
<dbReference type="KEGG" id="ccm:Ccan_14990"/>
<name>F9YR05_CAPCC</name>
<dbReference type="InterPro" id="IPR023696">
    <property type="entry name" value="Ureohydrolase_dom_sf"/>
</dbReference>
<organism evidence="1 2">
    <name type="scientific">Capnocytophaga canimorsus (strain 5)</name>
    <dbReference type="NCBI Taxonomy" id="860228"/>
    <lineage>
        <taxon>Bacteria</taxon>
        <taxon>Pseudomonadati</taxon>
        <taxon>Bacteroidota</taxon>
        <taxon>Flavobacteriia</taxon>
        <taxon>Flavobacteriales</taxon>
        <taxon>Flavobacteriaceae</taxon>
        <taxon>Capnocytophaga</taxon>
    </lineage>
</organism>
<dbReference type="HOGENOM" id="CLU_3059706_0_0_10"/>
<dbReference type="AlphaFoldDB" id="F9YR05"/>
<evidence type="ECO:0000313" key="1">
    <source>
        <dbReference type="EMBL" id="AEK23615.1"/>
    </source>
</evidence>